<feature type="transmembrane region" description="Helical" evidence="7">
    <location>
        <begin position="45"/>
        <end position="66"/>
    </location>
</feature>
<dbReference type="InterPro" id="IPR000620">
    <property type="entry name" value="EamA_dom"/>
</dbReference>
<proteinExistence type="inferred from homology"/>
<accession>A0A4Q7MA57</accession>
<name>A0A4Q7MA57_9MICO</name>
<dbReference type="OrthoDB" id="4630069at2"/>
<dbReference type="Pfam" id="PF00892">
    <property type="entry name" value="EamA"/>
    <property type="match status" value="2"/>
</dbReference>
<evidence type="ECO:0000313" key="10">
    <source>
        <dbReference type="Proteomes" id="UP000293289"/>
    </source>
</evidence>
<dbReference type="SUPFAM" id="SSF103481">
    <property type="entry name" value="Multidrug resistance efflux transporter EmrE"/>
    <property type="match status" value="2"/>
</dbReference>
<evidence type="ECO:0000256" key="5">
    <source>
        <dbReference type="ARBA" id="ARBA00023136"/>
    </source>
</evidence>
<dbReference type="PANTHER" id="PTHR32322">
    <property type="entry name" value="INNER MEMBRANE TRANSPORTER"/>
    <property type="match status" value="1"/>
</dbReference>
<dbReference type="EMBL" id="SGWY01000003">
    <property type="protein sequence ID" value="RZS64581.1"/>
    <property type="molecule type" value="Genomic_DNA"/>
</dbReference>
<feature type="compositionally biased region" description="Basic and acidic residues" evidence="6">
    <location>
        <begin position="350"/>
        <end position="361"/>
    </location>
</feature>
<dbReference type="AlphaFoldDB" id="A0A4Q7MA57"/>
<dbReference type="GO" id="GO:0016020">
    <property type="term" value="C:membrane"/>
    <property type="evidence" value="ECO:0007669"/>
    <property type="project" value="UniProtKB-SubCell"/>
</dbReference>
<feature type="transmembrane region" description="Helical" evidence="7">
    <location>
        <begin position="279"/>
        <end position="298"/>
    </location>
</feature>
<evidence type="ECO:0000256" key="2">
    <source>
        <dbReference type="ARBA" id="ARBA00007362"/>
    </source>
</evidence>
<comment type="similarity">
    <text evidence="2">Belongs to the EamA transporter family.</text>
</comment>
<dbReference type="InterPro" id="IPR037185">
    <property type="entry name" value="EmrE-like"/>
</dbReference>
<organism evidence="9 10">
    <name type="scientific">Agromyces ramosus</name>
    <dbReference type="NCBI Taxonomy" id="33879"/>
    <lineage>
        <taxon>Bacteria</taxon>
        <taxon>Bacillati</taxon>
        <taxon>Actinomycetota</taxon>
        <taxon>Actinomycetes</taxon>
        <taxon>Micrococcales</taxon>
        <taxon>Microbacteriaceae</taxon>
        <taxon>Agromyces</taxon>
    </lineage>
</organism>
<evidence type="ECO:0000256" key="3">
    <source>
        <dbReference type="ARBA" id="ARBA00022692"/>
    </source>
</evidence>
<feature type="transmembrane region" description="Helical" evidence="7">
    <location>
        <begin position="247"/>
        <end position="272"/>
    </location>
</feature>
<dbReference type="InterPro" id="IPR050638">
    <property type="entry name" value="AA-Vitamin_Transporters"/>
</dbReference>
<evidence type="ECO:0000256" key="6">
    <source>
        <dbReference type="SAM" id="MobiDB-lite"/>
    </source>
</evidence>
<keyword evidence="5 7" id="KW-0472">Membrane</keyword>
<reference evidence="9 10" key="1">
    <citation type="submission" date="2019-02" db="EMBL/GenBank/DDBJ databases">
        <title>Genomic Encyclopedia of Type Strains, Phase IV (KMG-IV): sequencing the most valuable type-strain genomes for metagenomic binning, comparative biology and taxonomic classification.</title>
        <authorList>
            <person name="Goeker M."/>
        </authorList>
    </citation>
    <scope>NUCLEOTIDE SEQUENCE [LARGE SCALE GENOMIC DNA]</scope>
    <source>
        <strain evidence="9 10">DSM 43045</strain>
    </source>
</reference>
<feature type="transmembrane region" description="Helical" evidence="7">
    <location>
        <begin position="186"/>
        <end position="205"/>
    </location>
</feature>
<protein>
    <submittedName>
        <fullName evidence="9">Drug/metabolite transporter (DMT)-like permease</fullName>
    </submittedName>
</protein>
<comment type="caution">
    <text evidence="9">The sequence shown here is derived from an EMBL/GenBank/DDBJ whole genome shotgun (WGS) entry which is preliminary data.</text>
</comment>
<keyword evidence="3 7" id="KW-0812">Transmembrane</keyword>
<feature type="region of interest" description="Disordered" evidence="6">
    <location>
        <begin position="330"/>
        <end position="361"/>
    </location>
</feature>
<feature type="transmembrane region" description="Helical" evidence="7">
    <location>
        <begin position="304"/>
        <end position="321"/>
    </location>
</feature>
<evidence type="ECO:0000313" key="9">
    <source>
        <dbReference type="EMBL" id="RZS64581.1"/>
    </source>
</evidence>
<feature type="transmembrane region" description="Helical" evidence="7">
    <location>
        <begin position="72"/>
        <end position="91"/>
    </location>
</feature>
<comment type="subcellular location">
    <subcellularLocation>
        <location evidence="1">Membrane</location>
        <topology evidence="1">Multi-pass membrane protein</topology>
    </subcellularLocation>
</comment>
<sequence>MPRRARRGIRFPCPVVGGISRELGSRAAVRVGGSNQNERVTRRGLILFAALGIAWGIPYLFIKVAVSELDPAMVVLSRSALAAILLLPLAFFRREVVQVVRRWKPMLAYTIVEIILPWYFLSSAEQRLPSSTAGLLLATVPLAGVAIAFAMGRPERLSRLNWLGITLGMLGVAALVGLDIAGSDLIAVAEMAVVVVGYALGPAILARWMSDLPGVGVVAVSLAATAVVYVPFVLLTDAWPAAWPSTAVIVSIIVLAVVCSALAFLLMVGLVAEIGPVKATAITYVNPAVAIIAGVVVLGERVTVWTIVGFVLVLAGSYLVTRRRRDLVAAEGPEEATAEQCESPSEPSEEERARRAAADSP</sequence>
<evidence type="ECO:0000256" key="1">
    <source>
        <dbReference type="ARBA" id="ARBA00004141"/>
    </source>
</evidence>
<feature type="transmembrane region" description="Helical" evidence="7">
    <location>
        <begin position="162"/>
        <end position="180"/>
    </location>
</feature>
<dbReference type="PANTHER" id="PTHR32322:SF2">
    <property type="entry name" value="EAMA DOMAIN-CONTAINING PROTEIN"/>
    <property type="match status" value="1"/>
</dbReference>
<feature type="transmembrane region" description="Helical" evidence="7">
    <location>
        <begin position="212"/>
        <end position="235"/>
    </location>
</feature>
<feature type="transmembrane region" description="Helical" evidence="7">
    <location>
        <begin position="103"/>
        <end position="121"/>
    </location>
</feature>
<gene>
    <name evidence="9" type="ORF">EV187_2968</name>
</gene>
<dbReference type="Proteomes" id="UP000293289">
    <property type="component" value="Unassembled WGS sequence"/>
</dbReference>
<evidence type="ECO:0000259" key="8">
    <source>
        <dbReference type="Pfam" id="PF00892"/>
    </source>
</evidence>
<feature type="domain" description="EamA" evidence="8">
    <location>
        <begin position="43"/>
        <end position="175"/>
    </location>
</feature>
<keyword evidence="10" id="KW-1185">Reference proteome</keyword>
<evidence type="ECO:0000256" key="7">
    <source>
        <dbReference type="SAM" id="Phobius"/>
    </source>
</evidence>
<feature type="transmembrane region" description="Helical" evidence="7">
    <location>
        <begin position="133"/>
        <end position="150"/>
    </location>
</feature>
<evidence type="ECO:0000256" key="4">
    <source>
        <dbReference type="ARBA" id="ARBA00022989"/>
    </source>
</evidence>
<keyword evidence="4 7" id="KW-1133">Transmembrane helix</keyword>
<feature type="domain" description="EamA" evidence="8">
    <location>
        <begin position="191"/>
        <end position="321"/>
    </location>
</feature>